<dbReference type="Pfam" id="PF13439">
    <property type="entry name" value="Glyco_transf_4"/>
    <property type="match status" value="1"/>
</dbReference>
<feature type="domain" description="Glycosyl transferase family 1" evidence="1">
    <location>
        <begin position="157"/>
        <end position="243"/>
    </location>
</feature>
<evidence type="ECO:0000259" key="1">
    <source>
        <dbReference type="Pfam" id="PF00534"/>
    </source>
</evidence>
<evidence type="ECO:0000313" key="3">
    <source>
        <dbReference type="EMBL" id="RHJ58023.1"/>
    </source>
</evidence>
<evidence type="ECO:0000313" key="4">
    <source>
        <dbReference type="Proteomes" id="UP000285832"/>
    </source>
</evidence>
<dbReference type="PANTHER" id="PTHR45871">
    <property type="entry name" value="N-ACETYLGLUCOSAMINYL-PHOSPHATIDYLINOSITOL BIOSYNTHETIC PROTEIN"/>
    <property type="match status" value="1"/>
</dbReference>
<dbReference type="PANTHER" id="PTHR45871:SF1">
    <property type="entry name" value="PHOSPHATIDYLINOSITOL N-ACETYLGLUCOSAMINYLTRANSFERASE SUBUNIT A"/>
    <property type="match status" value="1"/>
</dbReference>
<reference evidence="3 4" key="1">
    <citation type="submission" date="2018-08" db="EMBL/GenBank/DDBJ databases">
        <title>A genome reference for cultivated species of the human gut microbiota.</title>
        <authorList>
            <person name="Zou Y."/>
            <person name="Xue W."/>
            <person name="Luo G."/>
        </authorList>
    </citation>
    <scope>NUCLEOTIDE SEQUENCE [LARGE SCALE GENOMIC DNA]</scope>
    <source>
        <strain evidence="3 4">AM09-9</strain>
    </source>
</reference>
<protein>
    <submittedName>
        <fullName evidence="3">Glycosyltransferase</fullName>
    </submittedName>
</protein>
<feature type="non-terminal residue" evidence="3">
    <location>
        <position position="255"/>
    </location>
</feature>
<dbReference type="Gene3D" id="3.40.50.2000">
    <property type="entry name" value="Glycogen Phosphorylase B"/>
    <property type="match status" value="2"/>
</dbReference>
<name>A0A415CW04_9FIRM</name>
<dbReference type="InterPro" id="IPR028098">
    <property type="entry name" value="Glyco_trans_4-like_N"/>
</dbReference>
<dbReference type="SUPFAM" id="SSF53756">
    <property type="entry name" value="UDP-Glycosyltransferase/glycogen phosphorylase"/>
    <property type="match status" value="1"/>
</dbReference>
<dbReference type="AlphaFoldDB" id="A0A415CW04"/>
<sequence length="255" mass="29873">MDYSKFNITVQTMFNVGIYRDKLNKQVRYIGGFPWHFKGNTLVYKLFTPKQLYKMYIKEKYDIIVSYLEGPSARVVSGCTNSEIKLVNWVHIELENEAYAVHVFRNMAEAERCYRSFNRIVCVSETVKRNFNNIFKVNAPVDVLYNTVETEVIRRNSEELIEDIQFNPEEINIISVAKLIKSKGYDSLVRVQKKLRDDGFKTHVYIVGKGEEQNHLQKLVEENHIKDSWTFVGFKSNPYKYVNITVRQSRQSGVA</sequence>
<proteinExistence type="predicted"/>
<evidence type="ECO:0000259" key="2">
    <source>
        <dbReference type="Pfam" id="PF13439"/>
    </source>
</evidence>
<gene>
    <name evidence="3" type="ORF">DW116_12255</name>
</gene>
<comment type="caution">
    <text evidence="3">The sequence shown here is derived from an EMBL/GenBank/DDBJ whole genome shotgun (WGS) entry which is preliminary data.</text>
</comment>
<dbReference type="GO" id="GO:0016757">
    <property type="term" value="F:glycosyltransferase activity"/>
    <property type="evidence" value="ECO:0007669"/>
    <property type="project" value="InterPro"/>
</dbReference>
<accession>A0A415CW04</accession>
<dbReference type="EMBL" id="QRMI01000041">
    <property type="protein sequence ID" value="RHJ58023.1"/>
    <property type="molecule type" value="Genomic_DNA"/>
</dbReference>
<keyword evidence="3" id="KW-0808">Transferase</keyword>
<dbReference type="Proteomes" id="UP000285832">
    <property type="component" value="Unassembled WGS sequence"/>
</dbReference>
<feature type="domain" description="Glycosyltransferase subfamily 4-like N-terminal" evidence="2">
    <location>
        <begin position="29"/>
        <end position="151"/>
    </location>
</feature>
<dbReference type="InterPro" id="IPR001296">
    <property type="entry name" value="Glyco_trans_1"/>
</dbReference>
<organism evidence="3 4">
    <name type="scientific">[Ruminococcus] lactaris</name>
    <dbReference type="NCBI Taxonomy" id="46228"/>
    <lineage>
        <taxon>Bacteria</taxon>
        <taxon>Bacillati</taxon>
        <taxon>Bacillota</taxon>
        <taxon>Clostridia</taxon>
        <taxon>Lachnospirales</taxon>
        <taxon>Lachnospiraceae</taxon>
        <taxon>Mediterraneibacter</taxon>
    </lineage>
</organism>
<dbReference type="Pfam" id="PF00534">
    <property type="entry name" value="Glycos_transf_1"/>
    <property type="match status" value="1"/>
</dbReference>